<feature type="compositionally biased region" description="Basic and acidic residues" evidence="5">
    <location>
        <begin position="1"/>
        <end position="10"/>
    </location>
</feature>
<evidence type="ECO:0000256" key="5">
    <source>
        <dbReference type="SAM" id="MobiDB-lite"/>
    </source>
</evidence>
<evidence type="ECO:0000259" key="6">
    <source>
        <dbReference type="PROSITE" id="PS50089"/>
    </source>
</evidence>
<dbReference type="PANTHER" id="PTHR15710">
    <property type="entry name" value="E3 UBIQUITIN-PROTEIN LIGASE PRAJA"/>
    <property type="match status" value="1"/>
</dbReference>
<comment type="caution">
    <text evidence="7">The sequence shown here is derived from an EMBL/GenBank/DDBJ whole genome shotgun (WGS) entry which is preliminary data.</text>
</comment>
<feature type="region of interest" description="Disordered" evidence="5">
    <location>
        <begin position="1"/>
        <end position="24"/>
    </location>
</feature>
<dbReference type="GO" id="GO:0008270">
    <property type="term" value="F:zinc ion binding"/>
    <property type="evidence" value="ECO:0007669"/>
    <property type="project" value="UniProtKB-KW"/>
</dbReference>
<evidence type="ECO:0000313" key="8">
    <source>
        <dbReference type="Proteomes" id="UP000803884"/>
    </source>
</evidence>
<keyword evidence="8" id="KW-1185">Reference proteome</keyword>
<dbReference type="GO" id="GO:0016567">
    <property type="term" value="P:protein ubiquitination"/>
    <property type="evidence" value="ECO:0007669"/>
    <property type="project" value="TreeGrafter"/>
</dbReference>
<feature type="domain" description="RING-type" evidence="6">
    <location>
        <begin position="128"/>
        <end position="173"/>
    </location>
</feature>
<dbReference type="RefSeq" id="XP_069227264.1">
    <property type="nucleotide sequence ID" value="XM_069375825.1"/>
</dbReference>
<feature type="region of interest" description="Disordered" evidence="5">
    <location>
        <begin position="178"/>
        <end position="201"/>
    </location>
</feature>
<sequence>MSGYEVEHNIKPTAAQDPPRRRPDLSTFFSALDQVDTSGTHAPNNAHSLPLPGDISAAFRLLANAFDTMRGGAGGGPASAHDDLMTSLIESLMREADSPPTELKGCPDEFIAALDRVPKGQLREDQSCPICAMPFLDDAYPLVVRLPCHRDHLFDLECIEPWLKLNATCPMDRKTLWKRPEEKRREAREEDSEEEFDDMYA</sequence>
<evidence type="ECO:0000256" key="4">
    <source>
        <dbReference type="PROSITE-ProRule" id="PRU00175"/>
    </source>
</evidence>
<evidence type="ECO:0000256" key="3">
    <source>
        <dbReference type="ARBA" id="ARBA00022833"/>
    </source>
</evidence>
<name>A0AB34KHD7_9PEZI</name>
<dbReference type="Gene3D" id="3.30.40.10">
    <property type="entry name" value="Zinc/RING finger domain, C3HC4 (zinc finger)"/>
    <property type="match status" value="1"/>
</dbReference>
<feature type="compositionally biased region" description="Basic and acidic residues" evidence="5">
    <location>
        <begin position="178"/>
        <end position="188"/>
    </location>
</feature>
<dbReference type="GeneID" id="96008663"/>
<gene>
    <name evidence="7" type="ORF">WHR41_07220</name>
</gene>
<proteinExistence type="predicted"/>
<keyword evidence="3" id="KW-0862">Zinc</keyword>
<dbReference type="InterPro" id="IPR013083">
    <property type="entry name" value="Znf_RING/FYVE/PHD"/>
</dbReference>
<feature type="compositionally biased region" description="Acidic residues" evidence="5">
    <location>
        <begin position="189"/>
        <end position="201"/>
    </location>
</feature>
<dbReference type="SUPFAM" id="SSF57850">
    <property type="entry name" value="RING/U-box"/>
    <property type="match status" value="1"/>
</dbReference>
<evidence type="ECO:0000256" key="1">
    <source>
        <dbReference type="ARBA" id="ARBA00022723"/>
    </source>
</evidence>
<dbReference type="InterPro" id="IPR001841">
    <property type="entry name" value="Znf_RING"/>
</dbReference>
<keyword evidence="1" id="KW-0479">Metal-binding</keyword>
<dbReference type="GO" id="GO:0005737">
    <property type="term" value="C:cytoplasm"/>
    <property type="evidence" value="ECO:0007669"/>
    <property type="project" value="TreeGrafter"/>
</dbReference>
<evidence type="ECO:0000256" key="2">
    <source>
        <dbReference type="ARBA" id="ARBA00022771"/>
    </source>
</evidence>
<keyword evidence="2 4" id="KW-0863">Zinc-finger</keyword>
<dbReference type="AlphaFoldDB" id="A0AB34KHD7"/>
<dbReference type="Pfam" id="PF13639">
    <property type="entry name" value="zf-RING_2"/>
    <property type="match status" value="1"/>
</dbReference>
<dbReference type="PANTHER" id="PTHR15710:SF241">
    <property type="entry name" value="RING-TYPE DOMAIN-CONTAINING PROTEIN"/>
    <property type="match status" value="1"/>
</dbReference>
<protein>
    <recommendedName>
        <fullName evidence="6">RING-type domain-containing protein</fullName>
    </recommendedName>
</protein>
<dbReference type="PROSITE" id="PS50089">
    <property type="entry name" value="ZF_RING_2"/>
    <property type="match status" value="1"/>
</dbReference>
<reference evidence="7 8" key="1">
    <citation type="journal article" date="2020" name="Microbiol. Resour. Announc.">
        <title>Draft Genome Sequence of a Cladosporium Species Isolated from the Mesophotic Ascidian Didemnum maculosum.</title>
        <authorList>
            <person name="Gioti A."/>
            <person name="Siaperas R."/>
            <person name="Nikolaivits E."/>
            <person name="Le Goff G."/>
            <person name="Ouazzani J."/>
            <person name="Kotoulas G."/>
            <person name="Topakas E."/>
        </authorList>
    </citation>
    <scope>NUCLEOTIDE SEQUENCE [LARGE SCALE GENOMIC DNA]</scope>
    <source>
        <strain evidence="7 8">TM138-S3</strain>
    </source>
</reference>
<accession>A0AB34KHD7</accession>
<evidence type="ECO:0000313" key="7">
    <source>
        <dbReference type="EMBL" id="KAL1584158.1"/>
    </source>
</evidence>
<organism evidence="7 8">
    <name type="scientific">Cladosporium halotolerans</name>
    <dbReference type="NCBI Taxonomy" id="1052096"/>
    <lineage>
        <taxon>Eukaryota</taxon>
        <taxon>Fungi</taxon>
        <taxon>Dikarya</taxon>
        <taxon>Ascomycota</taxon>
        <taxon>Pezizomycotina</taxon>
        <taxon>Dothideomycetes</taxon>
        <taxon>Dothideomycetidae</taxon>
        <taxon>Cladosporiales</taxon>
        <taxon>Cladosporiaceae</taxon>
        <taxon>Cladosporium</taxon>
    </lineage>
</organism>
<dbReference type="GO" id="GO:0061630">
    <property type="term" value="F:ubiquitin protein ligase activity"/>
    <property type="evidence" value="ECO:0007669"/>
    <property type="project" value="TreeGrafter"/>
</dbReference>
<dbReference type="Proteomes" id="UP000803884">
    <property type="component" value="Unassembled WGS sequence"/>
</dbReference>
<dbReference type="EMBL" id="JAAQHG020000028">
    <property type="protein sequence ID" value="KAL1584158.1"/>
    <property type="molecule type" value="Genomic_DNA"/>
</dbReference>